<name>A0ABS4AFT1_9PROT</name>
<comment type="caution">
    <text evidence="1">The sequence shown here is derived from an EMBL/GenBank/DDBJ whole genome shotgun (WGS) entry which is preliminary data.</text>
</comment>
<dbReference type="Proteomes" id="UP000681594">
    <property type="component" value="Unassembled WGS sequence"/>
</dbReference>
<proteinExistence type="predicted"/>
<dbReference type="EMBL" id="JAGIZB010000012">
    <property type="protein sequence ID" value="MBP0445890.1"/>
    <property type="molecule type" value="Genomic_DNA"/>
</dbReference>
<sequence length="101" mass="11475">MIPIDFETSEEWQRRTPEQRAKWGRGVVASRIVLKSREQGLAGQLRDSFAMREWMSAYSEAAARSGQSKDLHALSQVLWINFIAVATRGFSVVEEFAQLDS</sequence>
<reference evidence="1 2" key="1">
    <citation type="submission" date="2021-03" db="EMBL/GenBank/DDBJ databases">
        <authorList>
            <person name="So Y."/>
        </authorList>
    </citation>
    <scope>NUCLEOTIDE SEQUENCE [LARGE SCALE GENOMIC DNA]</scope>
    <source>
        <strain evidence="1 2">SSH11</strain>
    </source>
</reference>
<accession>A0ABS4AFT1</accession>
<evidence type="ECO:0000313" key="2">
    <source>
        <dbReference type="Proteomes" id="UP000681594"/>
    </source>
</evidence>
<gene>
    <name evidence="1" type="ORF">J8J14_14025</name>
</gene>
<dbReference type="RefSeq" id="WP_209380153.1">
    <property type="nucleotide sequence ID" value="NZ_JAGIZB010000012.1"/>
</dbReference>
<keyword evidence="2" id="KW-1185">Reference proteome</keyword>
<organism evidence="1 2">
    <name type="scientific">Pararoseomonas baculiformis</name>
    <dbReference type="NCBI Taxonomy" id="2820812"/>
    <lineage>
        <taxon>Bacteria</taxon>
        <taxon>Pseudomonadati</taxon>
        <taxon>Pseudomonadota</taxon>
        <taxon>Alphaproteobacteria</taxon>
        <taxon>Acetobacterales</taxon>
        <taxon>Acetobacteraceae</taxon>
        <taxon>Pararoseomonas</taxon>
    </lineage>
</organism>
<evidence type="ECO:0000313" key="1">
    <source>
        <dbReference type="EMBL" id="MBP0445890.1"/>
    </source>
</evidence>
<protein>
    <submittedName>
        <fullName evidence="1">Uncharacterized protein</fullName>
    </submittedName>
</protein>